<dbReference type="EMBL" id="CM051405">
    <property type="protein sequence ID" value="KAJ4704913.1"/>
    <property type="molecule type" value="Genomic_DNA"/>
</dbReference>
<keyword evidence="2" id="KW-1185">Reference proteome</keyword>
<sequence>MKMAKWRFLKLCLKKWRKTGSRVACENCYQWALWPSMQREDNSIPRDVPKGHLVVYVGENYKRYVIKITLLKHPLFKALLDQARDVYDFSTDSKLCIPCEETTFLDVIRCATSPVDDRRIFLCL</sequence>
<gene>
    <name evidence="1" type="ORF">OWV82_021756</name>
</gene>
<evidence type="ECO:0000313" key="2">
    <source>
        <dbReference type="Proteomes" id="UP001164539"/>
    </source>
</evidence>
<reference evidence="1 2" key="1">
    <citation type="journal article" date="2023" name="Science">
        <title>Complex scaffold remodeling in plant triterpene biosynthesis.</title>
        <authorList>
            <person name="De La Pena R."/>
            <person name="Hodgson H."/>
            <person name="Liu J.C."/>
            <person name="Stephenson M.J."/>
            <person name="Martin A.C."/>
            <person name="Owen C."/>
            <person name="Harkess A."/>
            <person name="Leebens-Mack J."/>
            <person name="Jimenez L.E."/>
            <person name="Osbourn A."/>
            <person name="Sattely E.S."/>
        </authorList>
    </citation>
    <scope>NUCLEOTIDE SEQUENCE [LARGE SCALE GENOMIC DNA]</scope>
    <source>
        <strain evidence="2">cv. JPN11</strain>
        <tissue evidence="1">Leaf</tissue>
    </source>
</reference>
<accession>A0ACC1X0Q6</accession>
<proteinExistence type="predicted"/>
<organism evidence="1 2">
    <name type="scientific">Melia azedarach</name>
    <name type="common">Chinaberry tree</name>
    <dbReference type="NCBI Taxonomy" id="155640"/>
    <lineage>
        <taxon>Eukaryota</taxon>
        <taxon>Viridiplantae</taxon>
        <taxon>Streptophyta</taxon>
        <taxon>Embryophyta</taxon>
        <taxon>Tracheophyta</taxon>
        <taxon>Spermatophyta</taxon>
        <taxon>Magnoliopsida</taxon>
        <taxon>eudicotyledons</taxon>
        <taxon>Gunneridae</taxon>
        <taxon>Pentapetalae</taxon>
        <taxon>rosids</taxon>
        <taxon>malvids</taxon>
        <taxon>Sapindales</taxon>
        <taxon>Meliaceae</taxon>
        <taxon>Melia</taxon>
    </lineage>
</organism>
<protein>
    <submittedName>
        <fullName evidence="1">Auxin-responsive protein</fullName>
    </submittedName>
</protein>
<name>A0ACC1X0Q6_MELAZ</name>
<comment type="caution">
    <text evidence="1">The sequence shown here is derived from an EMBL/GenBank/DDBJ whole genome shotgun (WGS) entry which is preliminary data.</text>
</comment>
<evidence type="ECO:0000313" key="1">
    <source>
        <dbReference type="EMBL" id="KAJ4704913.1"/>
    </source>
</evidence>
<dbReference type="Proteomes" id="UP001164539">
    <property type="component" value="Chromosome 12"/>
</dbReference>